<proteinExistence type="predicted"/>
<evidence type="ECO:0000313" key="2">
    <source>
        <dbReference type="Proteomes" id="UP000789366"/>
    </source>
</evidence>
<feature type="non-terminal residue" evidence="1">
    <location>
        <position position="1"/>
    </location>
</feature>
<evidence type="ECO:0000313" key="1">
    <source>
        <dbReference type="EMBL" id="CAG8544312.1"/>
    </source>
</evidence>
<sequence length="72" mass="8288">ADVKSPAIYLTTVEDIPTQKSEHSRCKKDFFTQDTKELEEISVLTHMIDTREPESMELTYNKTDNDDPVALK</sequence>
<dbReference type="Proteomes" id="UP000789366">
    <property type="component" value="Unassembled WGS sequence"/>
</dbReference>
<dbReference type="EMBL" id="CAJVPW010004719">
    <property type="protein sequence ID" value="CAG8544312.1"/>
    <property type="molecule type" value="Genomic_DNA"/>
</dbReference>
<keyword evidence="2" id="KW-1185">Reference proteome</keyword>
<accession>A0ACA9LT52</accession>
<organism evidence="1 2">
    <name type="scientific">Cetraspora pellucida</name>
    <dbReference type="NCBI Taxonomy" id="1433469"/>
    <lineage>
        <taxon>Eukaryota</taxon>
        <taxon>Fungi</taxon>
        <taxon>Fungi incertae sedis</taxon>
        <taxon>Mucoromycota</taxon>
        <taxon>Glomeromycotina</taxon>
        <taxon>Glomeromycetes</taxon>
        <taxon>Diversisporales</taxon>
        <taxon>Gigasporaceae</taxon>
        <taxon>Cetraspora</taxon>
    </lineage>
</organism>
<comment type="caution">
    <text evidence="1">The sequence shown here is derived from an EMBL/GenBank/DDBJ whole genome shotgun (WGS) entry which is preliminary data.</text>
</comment>
<protein>
    <submittedName>
        <fullName evidence="1">1852_t:CDS:1</fullName>
    </submittedName>
</protein>
<name>A0ACA9LT52_9GLOM</name>
<reference evidence="1" key="1">
    <citation type="submission" date="2021-06" db="EMBL/GenBank/DDBJ databases">
        <authorList>
            <person name="Kallberg Y."/>
            <person name="Tangrot J."/>
            <person name="Rosling A."/>
        </authorList>
    </citation>
    <scope>NUCLEOTIDE SEQUENCE</scope>
    <source>
        <strain evidence="1">28 12/20/2015</strain>
    </source>
</reference>
<gene>
    <name evidence="1" type="ORF">SPELUC_LOCUS4937</name>
</gene>